<dbReference type="AlphaFoldDB" id="D8TZB3"/>
<feature type="region of interest" description="Disordered" evidence="1">
    <location>
        <begin position="142"/>
        <end position="222"/>
    </location>
</feature>
<feature type="region of interest" description="Disordered" evidence="1">
    <location>
        <begin position="340"/>
        <end position="405"/>
    </location>
</feature>
<feature type="region of interest" description="Disordered" evidence="1">
    <location>
        <begin position="735"/>
        <end position="786"/>
    </location>
</feature>
<dbReference type="RefSeq" id="XP_002951793.1">
    <property type="nucleotide sequence ID" value="XM_002951747.1"/>
</dbReference>
<organism evidence="3">
    <name type="scientific">Volvox carteri f. nagariensis</name>
    <dbReference type="NCBI Taxonomy" id="3068"/>
    <lineage>
        <taxon>Eukaryota</taxon>
        <taxon>Viridiplantae</taxon>
        <taxon>Chlorophyta</taxon>
        <taxon>core chlorophytes</taxon>
        <taxon>Chlorophyceae</taxon>
        <taxon>CS clade</taxon>
        <taxon>Chlamydomonadales</taxon>
        <taxon>Volvocaceae</taxon>
        <taxon>Volvox</taxon>
    </lineage>
</organism>
<feature type="compositionally biased region" description="Basic and acidic residues" evidence="1">
    <location>
        <begin position="83"/>
        <end position="98"/>
    </location>
</feature>
<dbReference type="EMBL" id="GL378346">
    <property type="protein sequence ID" value="EFJ47244.1"/>
    <property type="molecule type" value="Genomic_DNA"/>
</dbReference>
<dbReference type="Proteomes" id="UP000001058">
    <property type="component" value="Unassembled WGS sequence"/>
</dbReference>
<evidence type="ECO:0000313" key="3">
    <source>
        <dbReference type="Proteomes" id="UP000001058"/>
    </source>
</evidence>
<dbReference type="KEGG" id="vcn:VOLCADRAFT_92305"/>
<evidence type="ECO:0000313" key="2">
    <source>
        <dbReference type="EMBL" id="EFJ47244.1"/>
    </source>
</evidence>
<feature type="compositionally biased region" description="Gly residues" evidence="1">
    <location>
        <begin position="753"/>
        <end position="762"/>
    </location>
</feature>
<accession>D8TZB3</accession>
<evidence type="ECO:0000256" key="1">
    <source>
        <dbReference type="SAM" id="MobiDB-lite"/>
    </source>
</evidence>
<keyword evidence="3" id="KW-1185">Reference proteome</keyword>
<name>D8TZB3_VOLCA</name>
<feature type="compositionally biased region" description="Polar residues" evidence="1">
    <location>
        <begin position="156"/>
        <end position="169"/>
    </location>
</feature>
<sequence>MHSINIKIIPNEPATLVPIGVGFGSLPSNLPDPWHSVCSKMPAAKHMMEEDAEGTNPADGPEMNTYGGRLRPRANGDHLRPIQREVHPKAKPARDLAAQREGTVGSWAQPREGALPRPSPERRTGRHVIGGHAFVKLEGNAAEAGEGPATDHTDQEGAQQYSGRQASVTEDSHQAGPRGLGGGTPLRVPSRQLPGSPAVRSPATRRQRLDTPGRAQATGESAAVVPLTGLGEMAAYPADRNLARRGLFGRATWTTSGEPAMAPTDEDGRTTGPQPWAAGASRRPAQGLSQLELCYQILSQHGLAGLLTAHAAGILDVDDDPHTVGRGSIAVGGWQGFEPRAVRGFTPHGGRQAARPTGPPADEDPGVGAAERGGHPTAAAAGWPHANLAAPPPSGSGHQLGPAIVGPLENSTQHAVVAAGALGLDSYGLQLAPMGDPHATAIPALSQGYPSQGAVPAGLPLPGGKLLLGNVLFGPVEIDACGRSSRRIERMPELRHLQPPATGLGGNPGRLAAQAAAAMLQRHREQLLQARPDTDGTTHTHYLADAIVGAVLMSLGAAAPWTEIASAVEAVIWGAAEPLIHDLRTTLAGPLGLTYAERVADRLEGKVRELMKPLAAYSASYDADIDTVSHKLATLLGGLELVDCALELLAPHHMPPGTLQHAWLYAAESELNRSAVCSPSMTEEMWAKGFGPQLGCLWRLQECLGEVVKLLRTVLAAAKYENGLRVGESVGARISGSSRGGAAGGEQAAGARGRFGSGYGGGEGRHGGGRQVGAPAGRGKQGPAAW</sequence>
<dbReference type="InParanoid" id="D8TZB3"/>
<protein>
    <submittedName>
        <fullName evidence="2">Uncharacterized protein</fullName>
    </submittedName>
</protein>
<gene>
    <name evidence="2" type="ORF">VOLCADRAFT_92305</name>
</gene>
<dbReference type="GeneID" id="9615786"/>
<feature type="region of interest" description="Disordered" evidence="1">
    <location>
        <begin position="83"/>
        <end position="126"/>
    </location>
</feature>
<reference evidence="2 3" key="1">
    <citation type="journal article" date="2010" name="Science">
        <title>Genomic analysis of organismal complexity in the multicellular green alga Volvox carteri.</title>
        <authorList>
            <person name="Prochnik S.E."/>
            <person name="Umen J."/>
            <person name="Nedelcu A.M."/>
            <person name="Hallmann A."/>
            <person name="Miller S.M."/>
            <person name="Nishii I."/>
            <person name="Ferris P."/>
            <person name="Kuo A."/>
            <person name="Mitros T."/>
            <person name="Fritz-Laylin L.K."/>
            <person name="Hellsten U."/>
            <person name="Chapman J."/>
            <person name="Simakov O."/>
            <person name="Rensing S.A."/>
            <person name="Terry A."/>
            <person name="Pangilinan J."/>
            <person name="Kapitonov V."/>
            <person name="Jurka J."/>
            <person name="Salamov A."/>
            <person name="Shapiro H."/>
            <person name="Schmutz J."/>
            <person name="Grimwood J."/>
            <person name="Lindquist E."/>
            <person name="Lucas S."/>
            <person name="Grigoriev I.V."/>
            <person name="Schmitt R."/>
            <person name="Kirk D."/>
            <person name="Rokhsar D.S."/>
        </authorList>
    </citation>
    <scope>NUCLEOTIDE SEQUENCE [LARGE SCALE GENOMIC DNA]</scope>
    <source>
        <strain evidence="3">f. Nagariensis / Eve</strain>
    </source>
</reference>
<proteinExistence type="predicted"/>
<feature type="region of interest" description="Disordered" evidence="1">
    <location>
        <begin position="253"/>
        <end position="283"/>
    </location>
</feature>